<reference evidence="1" key="1">
    <citation type="submission" date="2020-08" db="EMBL/GenBank/DDBJ databases">
        <title>Multicomponent nature underlies the extraordinary mechanical properties of spider dragline silk.</title>
        <authorList>
            <person name="Kono N."/>
            <person name="Nakamura H."/>
            <person name="Mori M."/>
            <person name="Yoshida Y."/>
            <person name="Ohtoshi R."/>
            <person name="Malay A.D."/>
            <person name="Moran D.A.P."/>
            <person name="Tomita M."/>
            <person name="Numata K."/>
            <person name="Arakawa K."/>
        </authorList>
    </citation>
    <scope>NUCLEOTIDE SEQUENCE</scope>
</reference>
<dbReference type="InterPro" id="IPR036397">
    <property type="entry name" value="RNaseH_sf"/>
</dbReference>
<comment type="caution">
    <text evidence="1">The sequence shown here is derived from an EMBL/GenBank/DDBJ whole genome shotgun (WGS) entry which is preliminary data.</text>
</comment>
<evidence type="ECO:0000313" key="2">
    <source>
        <dbReference type="Proteomes" id="UP000887159"/>
    </source>
</evidence>
<accession>A0A8X6VPC4</accession>
<name>A0A8X6VPC4_TRICX</name>
<dbReference type="Gene3D" id="3.30.420.10">
    <property type="entry name" value="Ribonuclease H-like superfamily/Ribonuclease H"/>
    <property type="match status" value="1"/>
</dbReference>
<evidence type="ECO:0008006" key="3">
    <source>
        <dbReference type="Google" id="ProtNLM"/>
    </source>
</evidence>
<keyword evidence="2" id="KW-1185">Reference proteome</keyword>
<protein>
    <recommendedName>
        <fullName evidence="3">Tc1-like transposase DDE domain-containing protein</fullName>
    </recommendedName>
</protein>
<dbReference type="Proteomes" id="UP000887159">
    <property type="component" value="Unassembled WGS sequence"/>
</dbReference>
<organism evidence="1 2">
    <name type="scientific">Trichonephila clavipes</name>
    <name type="common">Golden silk orbweaver</name>
    <name type="synonym">Nephila clavipes</name>
    <dbReference type="NCBI Taxonomy" id="2585209"/>
    <lineage>
        <taxon>Eukaryota</taxon>
        <taxon>Metazoa</taxon>
        <taxon>Ecdysozoa</taxon>
        <taxon>Arthropoda</taxon>
        <taxon>Chelicerata</taxon>
        <taxon>Arachnida</taxon>
        <taxon>Araneae</taxon>
        <taxon>Araneomorphae</taxon>
        <taxon>Entelegynae</taxon>
        <taxon>Araneoidea</taxon>
        <taxon>Nephilidae</taxon>
        <taxon>Trichonephila</taxon>
    </lineage>
</organism>
<proteinExistence type="predicted"/>
<dbReference type="AlphaFoldDB" id="A0A8X6VPC4"/>
<gene>
    <name evidence="1" type="ORF">TNCV_1573151</name>
</gene>
<evidence type="ECO:0000313" key="1">
    <source>
        <dbReference type="EMBL" id="GFY15504.1"/>
    </source>
</evidence>
<dbReference type="GO" id="GO:0003676">
    <property type="term" value="F:nucleic acid binding"/>
    <property type="evidence" value="ECO:0007669"/>
    <property type="project" value="InterPro"/>
</dbReference>
<dbReference type="EMBL" id="BMAU01021334">
    <property type="protein sequence ID" value="GFY15504.1"/>
    <property type="molecule type" value="Genomic_DNA"/>
</dbReference>
<sequence>MLARHHLSDYDRELLEAGQSVTTVAAAAKGVSKNVISPLKRPMKVEILCESMSSRSPLGEPTPQFEKRWYRPPYSSNLNPFEHAWDALSRRVAQRTISIGALQELKTTLRAKWDNIPQRLLDRLVKSMKNRCKMCIRVHGQRVSY</sequence>